<accession>A0A517LN83</accession>
<feature type="domain" description="CENP-V/GFA" evidence="4">
    <location>
        <begin position="12"/>
        <end position="157"/>
    </location>
</feature>
<dbReference type="SUPFAM" id="SSF51316">
    <property type="entry name" value="Mss4-like"/>
    <property type="match status" value="1"/>
</dbReference>
<evidence type="ECO:0000256" key="1">
    <source>
        <dbReference type="ARBA" id="ARBA00005495"/>
    </source>
</evidence>
<dbReference type="STRING" id="50376.A0A517LN83"/>
<dbReference type="GO" id="GO:0016846">
    <property type="term" value="F:carbon-sulfur lyase activity"/>
    <property type="evidence" value="ECO:0007669"/>
    <property type="project" value="InterPro"/>
</dbReference>
<dbReference type="AlphaFoldDB" id="A0A517LN83"/>
<name>A0A517LN83_9PEZI</name>
<gene>
    <name evidence="5" type="ORF">FKW77_000766</name>
</gene>
<evidence type="ECO:0000313" key="5">
    <source>
        <dbReference type="EMBL" id="QDS77102.1"/>
    </source>
</evidence>
<dbReference type="PROSITE" id="PS51891">
    <property type="entry name" value="CENP_V_GFA"/>
    <property type="match status" value="1"/>
</dbReference>
<dbReference type="Pfam" id="PF04828">
    <property type="entry name" value="GFA"/>
    <property type="match status" value="1"/>
</dbReference>
<keyword evidence="3" id="KW-0862">Zinc</keyword>
<comment type="similarity">
    <text evidence="1">Belongs to the Gfa family.</text>
</comment>
<dbReference type="PANTHER" id="PTHR28620">
    <property type="entry name" value="CENTROMERE PROTEIN V"/>
    <property type="match status" value="1"/>
</dbReference>
<proteinExistence type="inferred from homology"/>
<dbReference type="PANTHER" id="PTHR28620:SF1">
    <property type="entry name" value="CENP-V_GFA DOMAIN-CONTAINING PROTEIN"/>
    <property type="match status" value="1"/>
</dbReference>
<dbReference type="InterPro" id="IPR011057">
    <property type="entry name" value="Mss4-like_sf"/>
</dbReference>
<evidence type="ECO:0000256" key="2">
    <source>
        <dbReference type="ARBA" id="ARBA00022723"/>
    </source>
</evidence>
<dbReference type="InterPro" id="IPR006913">
    <property type="entry name" value="CENP-V/GFA"/>
</dbReference>
<reference evidence="5 6" key="1">
    <citation type="submission" date="2019-07" db="EMBL/GenBank/DDBJ databases">
        <title>Finished genome of Venturia effusa.</title>
        <authorList>
            <person name="Young C.A."/>
            <person name="Cox M.P."/>
            <person name="Ganley A.R.D."/>
            <person name="David W.J."/>
        </authorList>
    </citation>
    <scope>NUCLEOTIDE SEQUENCE [LARGE SCALE GENOMIC DNA]</scope>
    <source>
        <strain evidence="6">albino</strain>
    </source>
</reference>
<dbReference type="GO" id="GO:0046872">
    <property type="term" value="F:metal ion binding"/>
    <property type="evidence" value="ECO:0007669"/>
    <property type="project" value="UniProtKB-KW"/>
</dbReference>
<protein>
    <recommendedName>
        <fullName evidence="4">CENP-V/GFA domain-containing protein</fullName>
    </recommendedName>
</protein>
<evidence type="ECO:0000256" key="3">
    <source>
        <dbReference type="ARBA" id="ARBA00022833"/>
    </source>
</evidence>
<dbReference type="InterPro" id="IPR052355">
    <property type="entry name" value="CENP-V-like"/>
</dbReference>
<dbReference type="OrthoDB" id="2993351at2759"/>
<keyword evidence="2" id="KW-0479">Metal-binding</keyword>
<evidence type="ECO:0000259" key="4">
    <source>
        <dbReference type="PROSITE" id="PS51891"/>
    </source>
</evidence>
<organism evidence="5 6">
    <name type="scientific">Venturia effusa</name>
    <dbReference type="NCBI Taxonomy" id="50376"/>
    <lineage>
        <taxon>Eukaryota</taxon>
        <taxon>Fungi</taxon>
        <taxon>Dikarya</taxon>
        <taxon>Ascomycota</taxon>
        <taxon>Pezizomycotina</taxon>
        <taxon>Dothideomycetes</taxon>
        <taxon>Pleosporomycetidae</taxon>
        <taxon>Venturiales</taxon>
        <taxon>Venturiaceae</taxon>
        <taxon>Venturia</taxon>
    </lineage>
</organism>
<dbReference type="EMBL" id="CP042201">
    <property type="protein sequence ID" value="QDS77102.1"/>
    <property type="molecule type" value="Genomic_DNA"/>
</dbReference>
<dbReference type="Proteomes" id="UP000316270">
    <property type="component" value="Chromosome 17"/>
</dbReference>
<dbReference type="Gene3D" id="2.170.150.70">
    <property type="match status" value="1"/>
</dbReference>
<sequence>MDDTNGSHDTIYNGSCHCKFITYTVGLSLSTPDPRYNATITKCNCTICQKSGNLLIQPDSGTLKVLTPPNWRDVLGDYTFGEKRIHHYFCPHCGVRPFLEGVLVMGGEKIPVQRLNMLSIDGRVDGKEMIELKNIKVKYFSGRDDDWTRGLSDEPYEGGTW</sequence>
<keyword evidence="6" id="KW-1185">Reference proteome</keyword>
<evidence type="ECO:0000313" key="6">
    <source>
        <dbReference type="Proteomes" id="UP000316270"/>
    </source>
</evidence>